<dbReference type="Gene3D" id="1.10.150.240">
    <property type="entry name" value="Putative phosphatase, domain 2"/>
    <property type="match status" value="1"/>
</dbReference>
<feature type="binding site" evidence="3">
    <location>
        <position position="30"/>
    </location>
    <ligand>
        <name>substrate</name>
    </ligand>
</feature>
<feature type="binding site" evidence="3">
    <location>
        <position position="150"/>
    </location>
    <ligand>
        <name>substrate</name>
    </ligand>
</feature>
<feature type="binding site" evidence="3">
    <location>
        <position position="81"/>
    </location>
    <ligand>
        <name>substrate</name>
    </ligand>
</feature>
<evidence type="ECO:0000313" key="6">
    <source>
        <dbReference type="EMBL" id="MBK1880429.1"/>
    </source>
</evidence>
<feature type="binding site" evidence="4">
    <location>
        <position position="174"/>
    </location>
    <ligand>
        <name>Mg(2+)</name>
        <dbReference type="ChEBI" id="CHEBI:18420"/>
    </ligand>
</feature>
<dbReference type="AlphaFoldDB" id="A0A934VUD5"/>
<evidence type="ECO:0000256" key="5">
    <source>
        <dbReference type="PIRSR" id="PIRSR610972-4"/>
    </source>
</evidence>
<keyword evidence="6" id="KW-0413">Isomerase</keyword>
<evidence type="ECO:0000256" key="3">
    <source>
        <dbReference type="PIRSR" id="PIRSR610972-2"/>
    </source>
</evidence>
<sequence length="219" mass="23852">MAEMDSTVKGVLFDLDGVVVFTDKYHYLGWKKVADDNGWNFDEEVNHGCRGVPRLASLQVILDHNKVELSQEEKERFADKKNEVYKELLKQINAEDVYPGVIPFLEKLRNAGIKMAICSSSKNATTVLDALDLTSFFGAVITGNDIEKPKPDPEIFLKGAASLGLTSDECIVFEDAESGVQAAHAAGMKCIGVGEAAHLPSAKTCITDYASVMIPVQTP</sequence>
<evidence type="ECO:0000313" key="7">
    <source>
        <dbReference type="Proteomes" id="UP000617628"/>
    </source>
</evidence>
<comment type="cofactor">
    <cofactor evidence="4">
        <name>Mg(2+)</name>
        <dbReference type="ChEBI" id="CHEBI:18420"/>
    </cofactor>
    <text evidence="4">Binds 2 magnesium ions per subunit.</text>
</comment>
<feature type="site" description="Important for catalytic activity and assists the phosphoryl transfer reaction to Asp8 by balancing charge and orienting the reacting groups" evidence="5">
    <location>
        <position position="150"/>
    </location>
</feature>
<dbReference type="Gene3D" id="3.40.50.1000">
    <property type="entry name" value="HAD superfamily/HAD-like"/>
    <property type="match status" value="1"/>
</dbReference>
<dbReference type="NCBIfam" id="TIGR01990">
    <property type="entry name" value="bPGM"/>
    <property type="match status" value="1"/>
</dbReference>
<accession>A0A934VUD5</accession>
<dbReference type="GO" id="GO:0005975">
    <property type="term" value="P:carbohydrate metabolic process"/>
    <property type="evidence" value="ECO:0007669"/>
    <property type="project" value="InterPro"/>
</dbReference>
<dbReference type="GO" id="GO:0050308">
    <property type="term" value="F:sugar-phosphatase activity"/>
    <property type="evidence" value="ECO:0007669"/>
    <property type="project" value="TreeGrafter"/>
</dbReference>
<dbReference type="PANTHER" id="PTHR43481:SF4">
    <property type="entry name" value="GLYCEROL-1-PHOSPHATE PHOSPHOHYDROLASE 1-RELATED"/>
    <property type="match status" value="1"/>
</dbReference>
<feature type="binding site" evidence="3">
    <location>
        <begin position="14"/>
        <end position="16"/>
    </location>
    <ligand>
        <name>substrate</name>
    </ligand>
</feature>
<name>A0A934VUD5_9BACT</name>
<dbReference type="SFLD" id="SFLDS00003">
    <property type="entry name" value="Haloacid_Dehalogenase"/>
    <property type="match status" value="1"/>
</dbReference>
<dbReference type="Pfam" id="PF13419">
    <property type="entry name" value="HAD_2"/>
    <property type="match status" value="1"/>
</dbReference>
<proteinExistence type="inferred from homology"/>
<feature type="site" description="Important for catalytic activity and assists the phosphoryl transfer reaction to Asp8 by balancing charge and orienting the reacting groups" evidence="5">
    <location>
        <position position="119"/>
    </location>
</feature>
<dbReference type="InterPro" id="IPR010972">
    <property type="entry name" value="Beta-PGM"/>
</dbReference>
<dbReference type="RefSeq" id="WP_200359381.1">
    <property type="nucleotide sequence ID" value="NZ_JAENIL010000088.1"/>
</dbReference>
<dbReference type="CDD" id="cd02598">
    <property type="entry name" value="HAD_BPGM"/>
    <property type="match status" value="1"/>
</dbReference>
<organism evidence="6 7">
    <name type="scientific">Pelagicoccus mobilis</name>
    <dbReference type="NCBI Taxonomy" id="415221"/>
    <lineage>
        <taxon>Bacteria</taxon>
        <taxon>Pseudomonadati</taxon>
        <taxon>Verrucomicrobiota</taxon>
        <taxon>Opitutia</taxon>
        <taxon>Puniceicoccales</taxon>
        <taxon>Pelagicoccaceae</taxon>
        <taxon>Pelagicoccus</taxon>
    </lineage>
</organism>
<dbReference type="InterPro" id="IPR006439">
    <property type="entry name" value="HAD-SF_hydro_IA"/>
</dbReference>
<protein>
    <submittedName>
        <fullName evidence="6">Beta-phosphoglucomutase</fullName>
        <ecNumber evidence="6">5.4.2.6</ecNumber>
    </submittedName>
</protein>
<dbReference type="SFLD" id="SFLDG01129">
    <property type="entry name" value="C1.5:_HAD__Beta-PGM__Phosphata"/>
    <property type="match status" value="1"/>
</dbReference>
<feature type="binding site" evidence="4">
    <location>
        <position position="14"/>
    </location>
    <ligand>
        <name>Mg(2+)</name>
        <dbReference type="ChEBI" id="CHEBI:18420"/>
    </ligand>
</feature>
<dbReference type="GO" id="GO:0008801">
    <property type="term" value="F:beta-phosphoglucomutase activity"/>
    <property type="evidence" value="ECO:0007669"/>
    <property type="project" value="UniProtKB-EC"/>
</dbReference>
<comment type="similarity">
    <text evidence="1">Belongs to the HAD-like hydrolase superfamily. CbbY/CbbZ/Gph/YieH family.</text>
</comment>
<dbReference type="InterPro" id="IPR010976">
    <property type="entry name" value="B-phosphoglucomutase_hydrolase"/>
</dbReference>
<dbReference type="EC" id="5.4.2.6" evidence="6"/>
<dbReference type="EMBL" id="JAENIL010000088">
    <property type="protein sequence ID" value="MBK1880429.1"/>
    <property type="molecule type" value="Genomic_DNA"/>
</dbReference>
<dbReference type="InterPro" id="IPR051806">
    <property type="entry name" value="HAD-like_SPP"/>
</dbReference>
<dbReference type="InterPro" id="IPR041492">
    <property type="entry name" value="HAD_2"/>
</dbReference>
<dbReference type="NCBIfam" id="TIGR02009">
    <property type="entry name" value="PGMB-YQAB-SF"/>
    <property type="match status" value="1"/>
</dbReference>
<comment type="caution">
    <text evidence="6">The sequence shown here is derived from an EMBL/GenBank/DDBJ whole genome shotgun (WGS) entry which is preliminary data.</text>
</comment>
<feature type="binding site" evidence="4">
    <location>
        <position position="16"/>
    </location>
    <ligand>
        <name>Mg(2+)</name>
        <dbReference type="ChEBI" id="CHEBI:18420"/>
    </ligand>
</feature>
<evidence type="ECO:0000256" key="1">
    <source>
        <dbReference type="ARBA" id="ARBA00006171"/>
    </source>
</evidence>
<evidence type="ECO:0000256" key="2">
    <source>
        <dbReference type="PIRSR" id="PIRSR610972-1"/>
    </source>
</evidence>
<dbReference type="PANTHER" id="PTHR43481">
    <property type="entry name" value="FRUCTOSE-1-PHOSPHATE PHOSPHATASE"/>
    <property type="match status" value="1"/>
</dbReference>
<gene>
    <name evidence="6" type="primary">pgmB</name>
    <name evidence="6" type="ORF">JIN87_26320</name>
</gene>
<dbReference type="InterPro" id="IPR036412">
    <property type="entry name" value="HAD-like_sf"/>
</dbReference>
<feature type="binding site" evidence="3">
    <location>
        <begin position="119"/>
        <end position="123"/>
    </location>
    <ligand>
        <name>substrate</name>
    </ligand>
</feature>
<dbReference type="Proteomes" id="UP000617628">
    <property type="component" value="Unassembled WGS sequence"/>
</dbReference>
<dbReference type="NCBIfam" id="TIGR01549">
    <property type="entry name" value="HAD-SF-IA-v1"/>
    <property type="match status" value="1"/>
</dbReference>
<feature type="binding site" evidence="4">
    <location>
        <position position="175"/>
    </location>
    <ligand>
        <name>Mg(2+)</name>
        <dbReference type="ChEBI" id="CHEBI:18420"/>
    </ligand>
</feature>
<feature type="binding site" evidence="3">
    <location>
        <position position="57"/>
    </location>
    <ligand>
        <name>substrate</name>
    </ligand>
</feature>
<keyword evidence="4" id="KW-0460">Magnesium</keyword>
<dbReference type="NCBIfam" id="TIGR01509">
    <property type="entry name" value="HAD-SF-IA-v3"/>
    <property type="match status" value="1"/>
</dbReference>
<dbReference type="InterPro" id="IPR023198">
    <property type="entry name" value="PGP-like_dom2"/>
</dbReference>
<feature type="active site" description="Nucleophile" evidence="2">
    <location>
        <position position="14"/>
    </location>
</feature>
<dbReference type="SUPFAM" id="SSF56784">
    <property type="entry name" value="HAD-like"/>
    <property type="match status" value="1"/>
</dbReference>
<keyword evidence="4" id="KW-0479">Metal-binding</keyword>
<feature type="active site" description="Proton donor/acceptor" evidence="2">
    <location>
        <position position="16"/>
    </location>
</feature>
<keyword evidence="7" id="KW-1185">Reference proteome</keyword>
<dbReference type="GO" id="GO:0000287">
    <property type="term" value="F:magnesium ion binding"/>
    <property type="evidence" value="ECO:0007669"/>
    <property type="project" value="InterPro"/>
</dbReference>
<evidence type="ECO:0000256" key="4">
    <source>
        <dbReference type="PIRSR" id="PIRSR610972-3"/>
    </source>
</evidence>
<dbReference type="InterPro" id="IPR023214">
    <property type="entry name" value="HAD_sf"/>
</dbReference>
<dbReference type="SFLD" id="SFLDG01135">
    <property type="entry name" value="C1.5.6:_HAD__Beta-PGM__Phospha"/>
    <property type="match status" value="1"/>
</dbReference>
<reference evidence="6" key="1">
    <citation type="submission" date="2021-01" db="EMBL/GenBank/DDBJ databases">
        <title>Modified the classification status of verrucomicrobia.</title>
        <authorList>
            <person name="Feng X."/>
        </authorList>
    </citation>
    <scope>NUCLEOTIDE SEQUENCE</scope>
    <source>
        <strain evidence="6">KCTC 13126</strain>
    </source>
</reference>